<accession>A0ABM0JAU0</accession>
<dbReference type="SUPFAM" id="SSF53098">
    <property type="entry name" value="Ribonuclease H-like"/>
    <property type="match status" value="1"/>
</dbReference>
<evidence type="ECO:0000259" key="1">
    <source>
        <dbReference type="PROSITE" id="PS50994"/>
    </source>
</evidence>
<sequence>MKDILEKNYPKTEQNQQSFGLKQIAETVNSCGTCRCNKNAQQNEPLLPHDIPDQPWMKLATELFQLQGKDYLLVCDYHSKYFEVCKLDTTTSSHVITQLKIICVRHGVPVTLISGNWPQFSSCHFRVFTTQWNIQLVTTSPNFPRANGFIERNIQTVKKLLKKAKESGEDTNLATLNYRTTPKSNSKSPAELFMGRKLRILLPTMSTKSKTNCNRKVKQRHDQNAHKLPEMNPVTLLGTGVIVHGNQNK</sequence>
<proteinExistence type="predicted"/>
<dbReference type="Gene3D" id="3.30.420.10">
    <property type="entry name" value="Ribonuclease H-like superfamily/Ribonuclease H"/>
    <property type="match status" value="1"/>
</dbReference>
<gene>
    <name evidence="3" type="primary">LOC101862762</name>
</gene>
<dbReference type="InterPro" id="IPR012337">
    <property type="entry name" value="RNaseH-like_sf"/>
</dbReference>
<dbReference type="PROSITE" id="PS50994">
    <property type="entry name" value="INTEGRASE"/>
    <property type="match status" value="1"/>
</dbReference>
<name>A0ABM0JAU0_APLCA</name>
<evidence type="ECO:0000313" key="2">
    <source>
        <dbReference type="Proteomes" id="UP000694888"/>
    </source>
</evidence>
<feature type="domain" description="Integrase catalytic" evidence="1">
    <location>
        <begin position="48"/>
        <end position="211"/>
    </location>
</feature>
<dbReference type="GeneID" id="101862762"/>
<evidence type="ECO:0000313" key="3">
    <source>
        <dbReference type="RefSeq" id="XP_005089438.1"/>
    </source>
</evidence>
<dbReference type="InterPro" id="IPR001584">
    <property type="entry name" value="Integrase_cat-core"/>
</dbReference>
<dbReference type="InterPro" id="IPR050951">
    <property type="entry name" value="Retrovirus_Pol_polyprotein"/>
</dbReference>
<dbReference type="PANTHER" id="PTHR37984:SF7">
    <property type="entry name" value="INTEGRASE CATALYTIC DOMAIN-CONTAINING PROTEIN"/>
    <property type="match status" value="1"/>
</dbReference>
<dbReference type="PANTHER" id="PTHR37984">
    <property type="entry name" value="PROTEIN CBG26694"/>
    <property type="match status" value="1"/>
</dbReference>
<dbReference type="RefSeq" id="XP_005089438.1">
    <property type="nucleotide sequence ID" value="XM_005089381.1"/>
</dbReference>
<dbReference type="InterPro" id="IPR036397">
    <property type="entry name" value="RNaseH_sf"/>
</dbReference>
<keyword evidence="2" id="KW-1185">Reference proteome</keyword>
<organism evidence="2 3">
    <name type="scientific">Aplysia californica</name>
    <name type="common">California sea hare</name>
    <dbReference type="NCBI Taxonomy" id="6500"/>
    <lineage>
        <taxon>Eukaryota</taxon>
        <taxon>Metazoa</taxon>
        <taxon>Spiralia</taxon>
        <taxon>Lophotrochozoa</taxon>
        <taxon>Mollusca</taxon>
        <taxon>Gastropoda</taxon>
        <taxon>Heterobranchia</taxon>
        <taxon>Euthyneura</taxon>
        <taxon>Tectipleura</taxon>
        <taxon>Aplysiida</taxon>
        <taxon>Aplysioidea</taxon>
        <taxon>Aplysiidae</taxon>
        <taxon>Aplysia</taxon>
    </lineage>
</organism>
<reference evidence="3" key="1">
    <citation type="submission" date="2025-08" db="UniProtKB">
        <authorList>
            <consortium name="RefSeq"/>
        </authorList>
    </citation>
    <scope>IDENTIFICATION</scope>
</reference>
<protein>
    <submittedName>
        <fullName evidence="3">Uncharacterized protein K02A2.6</fullName>
    </submittedName>
</protein>
<dbReference type="Proteomes" id="UP000694888">
    <property type="component" value="Unplaced"/>
</dbReference>